<dbReference type="Proteomes" id="UP000316921">
    <property type="component" value="Chromosome"/>
</dbReference>
<protein>
    <recommendedName>
        <fullName evidence="2">Right handed beta helix domain-containing protein</fullName>
    </recommendedName>
</protein>
<dbReference type="InterPro" id="IPR039448">
    <property type="entry name" value="Beta_helix"/>
</dbReference>
<dbReference type="PANTHER" id="PTHR11319">
    <property type="entry name" value="G PROTEIN-COUPLED RECEPTOR-RELATED"/>
    <property type="match status" value="1"/>
</dbReference>
<evidence type="ECO:0000313" key="4">
    <source>
        <dbReference type="Proteomes" id="UP000316921"/>
    </source>
</evidence>
<feature type="chain" id="PRO_5021739556" description="Right handed beta helix domain-containing protein" evidence="1">
    <location>
        <begin position="33"/>
        <end position="547"/>
    </location>
</feature>
<dbReference type="AlphaFoldDB" id="A0A518BHB6"/>
<dbReference type="InterPro" id="IPR012334">
    <property type="entry name" value="Pectin_lyas_fold"/>
</dbReference>
<organism evidence="3 4">
    <name type="scientific">Engelhardtia mirabilis</name>
    <dbReference type="NCBI Taxonomy" id="2528011"/>
    <lineage>
        <taxon>Bacteria</taxon>
        <taxon>Pseudomonadati</taxon>
        <taxon>Planctomycetota</taxon>
        <taxon>Planctomycetia</taxon>
        <taxon>Planctomycetia incertae sedis</taxon>
        <taxon>Engelhardtia</taxon>
    </lineage>
</organism>
<evidence type="ECO:0000313" key="3">
    <source>
        <dbReference type="EMBL" id="QDU66355.1"/>
    </source>
</evidence>
<dbReference type="Gene3D" id="2.160.20.10">
    <property type="entry name" value="Single-stranded right-handed beta-helix, Pectin lyase-like"/>
    <property type="match status" value="1"/>
</dbReference>
<sequence length="547" mass="55162" precursor="true">MRSPSPVALSTLTYPTLALALALCLPASRAVAQTTWHVDGSVAGPGSGSAADPFASIQAAIDSNAAVDGDTILVGPGTYAELVDLGTKELVLRSSAGADQTIIDATIQWSLEQSAIKIRGGQGSACRVEGFTVVGGEGTQLVEPLFGTTVFAGGGLLVLGTSPTVVDCVFLSNTPGIGGGAYIRDGSPAFNGCRFDGNTTLREGGAIQATNSDLTLVDVELRQNKAEAGDGGGIHLVGGSLTMVGGLLEGNTAWNGGSGGNVALRQGAAAQLVNVSIRGGRTLDGNGAGLWVDASSAQLLQCELSTNFAGDVFSNREGGAVYVLSGELELRSCTLTGNSSARGGAVFVQDSTATAVDSSFVDNVVVSGGSFYYADGGGLGASQSAVVLDRCDFVGNRAWNQSPDSWVPIARGGALWTDSGSVVALDCAFRQNEAYYDAWADASGQKPVPGAQGGAVFGPATIVGSRFFANRAHSNPAVLTGRAEGGAVFGARLRGCLLVMNEVQGVGPVPDVGPAAQAASLRCCVLGVNLPSSLPPLGPLCVEQTCP</sequence>
<dbReference type="KEGG" id="pbap:Pla133_14250"/>
<gene>
    <name evidence="3" type="ORF">Pla133_14250</name>
</gene>
<accession>A0A518BHB6</accession>
<dbReference type="SUPFAM" id="SSF51126">
    <property type="entry name" value="Pectin lyase-like"/>
    <property type="match status" value="2"/>
</dbReference>
<name>A0A518BHB6_9BACT</name>
<dbReference type="RefSeq" id="WP_145064047.1">
    <property type="nucleotide sequence ID" value="NZ_CP036287.1"/>
</dbReference>
<proteinExistence type="predicted"/>
<evidence type="ECO:0000259" key="2">
    <source>
        <dbReference type="Pfam" id="PF13229"/>
    </source>
</evidence>
<dbReference type="Pfam" id="PF13229">
    <property type="entry name" value="Beta_helix"/>
    <property type="match status" value="1"/>
</dbReference>
<evidence type="ECO:0000256" key="1">
    <source>
        <dbReference type="SAM" id="SignalP"/>
    </source>
</evidence>
<reference evidence="3 4" key="1">
    <citation type="submission" date="2019-02" db="EMBL/GenBank/DDBJ databases">
        <title>Deep-cultivation of Planctomycetes and their phenomic and genomic characterization uncovers novel biology.</title>
        <authorList>
            <person name="Wiegand S."/>
            <person name="Jogler M."/>
            <person name="Boedeker C."/>
            <person name="Pinto D."/>
            <person name="Vollmers J."/>
            <person name="Rivas-Marin E."/>
            <person name="Kohn T."/>
            <person name="Peeters S.H."/>
            <person name="Heuer A."/>
            <person name="Rast P."/>
            <person name="Oberbeckmann S."/>
            <person name="Bunk B."/>
            <person name="Jeske O."/>
            <person name="Meyerdierks A."/>
            <person name="Storesund J.E."/>
            <person name="Kallscheuer N."/>
            <person name="Luecker S."/>
            <person name="Lage O.M."/>
            <person name="Pohl T."/>
            <person name="Merkel B.J."/>
            <person name="Hornburger P."/>
            <person name="Mueller R.-W."/>
            <person name="Bruemmer F."/>
            <person name="Labrenz M."/>
            <person name="Spormann A.M."/>
            <person name="Op den Camp H."/>
            <person name="Overmann J."/>
            <person name="Amann R."/>
            <person name="Jetten M.S.M."/>
            <person name="Mascher T."/>
            <person name="Medema M.H."/>
            <person name="Devos D.P."/>
            <person name="Kaster A.-K."/>
            <person name="Ovreas L."/>
            <person name="Rohde M."/>
            <person name="Galperin M.Y."/>
            <person name="Jogler C."/>
        </authorList>
    </citation>
    <scope>NUCLEOTIDE SEQUENCE [LARGE SCALE GENOMIC DNA]</scope>
    <source>
        <strain evidence="3 4">Pla133</strain>
    </source>
</reference>
<dbReference type="InterPro" id="IPR011050">
    <property type="entry name" value="Pectin_lyase_fold/virulence"/>
</dbReference>
<dbReference type="PANTHER" id="PTHR11319:SF35">
    <property type="entry name" value="OUTER MEMBRANE PROTEIN PMPC-RELATED"/>
    <property type="match status" value="1"/>
</dbReference>
<keyword evidence="1" id="KW-0732">Signal</keyword>
<dbReference type="EMBL" id="CP036287">
    <property type="protein sequence ID" value="QDU66355.1"/>
    <property type="molecule type" value="Genomic_DNA"/>
</dbReference>
<feature type="signal peptide" evidence="1">
    <location>
        <begin position="1"/>
        <end position="32"/>
    </location>
</feature>
<feature type="domain" description="Right handed beta helix" evidence="2">
    <location>
        <begin position="98"/>
        <end position="266"/>
    </location>
</feature>
<keyword evidence="4" id="KW-1185">Reference proteome</keyword>